<proteinExistence type="predicted"/>
<evidence type="ECO:0000256" key="4">
    <source>
        <dbReference type="ARBA" id="ARBA00022771"/>
    </source>
</evidence>
<keyword evidence="8" id="KW-0732">Signal</keyword>
<dbReference type="GO" id="GO:0005634">
    <property type="term" value="C:nucleus"/>
    <property type="evidence" value="ECO:0007669"/>
    <property type="project" value="UniProtKB-SubCell"/>
</dbReference>
<dbReference type="Pfam" id="PF00096">
    <property type="entry name" value="zf-C2H2"/>
    <property type="match status" value="4"/>
</dbReference>
<keyword evidence="11" id="KW-1185">Reference proteome</keyword>
<feature type="domain" description="C2H2-type" evidence="9">
    <location>
        <begin position="204"/>
        <end position="230"/>
    </location>
</feature>
<feature type="domain" description="C2H2-type" evidence="9">
    <location>
        <begin position="348"/>
        <end position="375"/>
    </location>
</feature>
<keyword evidence="2" id="KW-0479">Metal-binding</keyword>
<keyword evidence="6" id="KW-0539">Nucleus</keyword>
<dbReference type="SUPFAM" id="SSF57667">
    <property type="entry name" value="beta-beta-alpha zinc fingers"/>
    <property type="match status" value="4"/>
</dbReference>
<evidence type="ECO:0000256" key="8">
    <source>
        <dbReference type="SAM" id="SignalP"/>
    </source>
</evidence>
<dbReference type="GO" id="GO:0000978">
    <property type="term" value="F:RNA polymerase II cis-regulatory region sequence-specific DNA binding"/>
    <property type="evidence" value="ECO:0007669"/>
    <property type="project" value="TreeGrafter"/>
</dbReference>
<feature type="domain" description="C2H2-type" evidence="9">
    <location>
        <begin position="252"/>
        <end position="279"/>
    </location>
</feature>
<evidence type="ECO:0000259" key="9">
    <source>
        <dbReference type="PROSITE" id="PS50157"/>
    </source>
</evidence>
<dbReference type="Proteomes" id="UP001381693">
    <property type="component" value="Unassembled WGS sequence"/>
</dbReference>
<gene>
    <name evidence="10" type="ORF">SK128_023081</name>
</gene>
<feature type="domain" description="C2H2-type" evidence="9">
    <location>
        <begin position="292"/>
        <end position="319"/>
    </location>
</feature>
<dbReference type="GO" id="GO:0008270">
    <property type="term" value="F:zinc ion binding"/>
    <property type="evidence" value="ECO:0007669"/>
    <property type="project" value="UniProtKB-KW"/>
</dbReference>
<protein>
    <recommendedName>
        <fullName evidence="9">C2H2-type domain-containing protein</fullName>
    </recommendedName>
</protein>
<keyword evidence="3" id="KW-0677">Repeat</keyword>
<dbReference type="InterPro" id="IPR013087">
    <property type="entry name" value="Znf_C2H2_type"/>
</dbReference>
<dbReference type="AlphaFoldDB" id="A0AAN8X5J4"/>
<organism evidence="10 11">
    <name type="scientific">Halocaridina rubra</name>
    <name type="common">Hawaiian red shrimp</name>
    <dbReference type="NCBI Taxonomy" id="373956"/>
    <lineage>
        <taxon>Eukaryota</taxon>
        <taxon>Metazoa</taxon>
        <taxon>Ecdysozoa</taxon>
        <taxon>Arthropoda</taxon>
        <taxon>Crustacea</taxon>
        <taxon>Multicrustacea</taxon>
        <taxon>Malacostraca</taxon>
        <taxon>Eumalacostraca</taxon>
        <taxon>Eucarida</taxon>
        <taxon>Decapoda</taxon>
        <taxon>Pleocyemata</taxon>
        <taxon>Caridea</taxon>
        <taxon>Atyoidea</taxon>
        <taxon>Atyidae</taxon>
        <taxon>Halocaridina</taxon>
    </lineage>
</organism>
<keyword evidence="5" id="KW-0862">Zinc</keyword>
<feature type="domain" description="C2H2-type" evidence="9">
    <location>
        <begin position="432"/>
        <end position="454"/>
    </location>
</feature>
<comment type="caution">
    <text evidence="10">The sequence shown here is derived from an EMBL/GenBank/DDBJ whole genome shotgun (WGS) entry which is preliminary data.</text>
</comment>
<feature type="signal peptide" evidence="8">
    <location>
        <begin position="1"/>
        <end position="27"/>
    </location>
</feature>
<evidence type="ECO:0000256" key="2">
    <source>
        <dbReference type="ARBA" id="ARBA00022723"/>
    </source>
</evidence>
<comment type="subcellular location">
    <subcellularLocation>
        <location evidence="1">Nucleus</location>
    </subcellularLocation>
</comment>
<evidence type="ECO:0000256" key="7">
    <source>
        <dbReference type="PROSITE-ProRule" id="PRU00042"/>
    </source>
</evidence>
<reference evidence="10 11" key="1">
    <citation type="submission" date="2023-11" db="EMBL/GenBank/DDBJ databases">
        <title>Halocaridina rubra genome assembly.</title>
        <authorList>
            <person name="Smith C."/>
        </authorList>
    </citation>
    <scope>NUCLEOTIDE SEQUENCE [LARGE SCALE GENOMIC DNA]</scope>
    <source>
        <strain evidence="10">EP-1</strain>
        <tissue evidence="10">Whole</tissue>
    </source>
</reference>
<evidence type="ECO:0000256" key="6">
    <source>
        <dbReference type="ARBA" id="ARBA00023242"/>
    </source>
</evidence>
<evidence type="ECO:0000256" key="3">
    <source>
        <dbReference type="ARBA" id="ARBA00022737"/>
    </source>
</evidence>
<name>A0AAN8X5J4_HALRR</name>
<evidence type="ECO:0000256" key="1">
    <source>
        <dbReference type="ARBA" id="ARBA00004123"/>
    </source>
</evidence>
<accession>A0AAN8X5J4</accession>
<dbReference type="PANTHER" id="PTHR24390:SF79">
    <property type="entry name" value="ASPARAGINE-RICH ZINC FINGER PROTEIN AZF1"/>
    <property type="match status" value="1"/>
</dbReference>
<dbReference type="PANTHER" id="PTHR24390">
    <property type="entry name" value="ZINC FINGER PROTEIN"/>
    <property type="match status" value="1"/>
</dbReference>
<dbReference type="GO" id="GO:0006357">
    <property type="term" value="P:regulation of transcription by RNA polymerase II"/>
    <property type="evidence" value="ECO:0007669"/>
    <property type="project" value="TreeGrafter"/>
</dbReference>
<evidence type="ECO:0000313" key="11">
    <source>
        <dbReference type="Proteomes" id="UP001381693"/>
    </source>
</evidence>
<feature type="domain" description="C2H2-type" evidence="9">
    <location>
        <begin position="320"/>
        <end position="347"/>
    </location>
</feature>
<dbReference type="Gene3D" id="3.30.160.60">
    <property type="entry name" value="Classic Zinc Finger"/>
    <property type="match status" value="5"/>
</dbReference>
<feature type="domain" description="C2H2-type" evidence="9">
    <location>
        <begin position="404"/>
        <end position="431"/>
    </location>
</feature>
<dbReference type="Pfam" id="PF13912">
    <property type="entry name" value="zf-C2H2_6"/>
    <property type="match status" value="2"/>
</dbReference>
<dbReference type="PROSITE" id="PS00028">
    <property type="entry name" value="ZINC_FINGER_C2H2_1"/>
    <property type="match status" value="8"/>
</dbReference>
<dbReference type="SMART" id="SM00355">
    <property type="entry name" value="ZnF_C2H2"/>
    <property type="match status" value="8"/>
</dbReference>
<evidence type="ECO:0000313" key="10">
    <source>
        <dbReference type="EMBL" id="KAK7072469.1"/>
    </source>
</evidence>
<dbReference type="GO" id="GO:0003700">
    <property type="term" value="F:DNA-binding transcription factor activity"/>
    <property type="evidence" value="ECO:0007669"/>
    <property type="project" value="TreeGrafter"/>
</dbReference>
<dbReference type="PROSITE" id="PS50157">
    <property type="entry name" value="ZINC_FINGER_C2H2_2"/>
    <property type="match status" value="8"/>
</dbReference>
<feature type="domain" description="C2H2-type" evidence="9">
    <location>
        <begin position="376"/>
        <end position="403"/>
    </location>
</feature>
<dbReference type="FunFam" id="3.30.160.60:FF:000358">
    <property type="entry name" value="zinc finger protein 24"/>
    <property type="match status" value="1"/>
</dbReference>
<evidence type="ECO:0000256" key="5">
    <source>
        <dbReference type="ARBA" id="ARBA00022833"/>
    </source>
</evidence>
<dbReference type="InterPro" id="IPR036236">
    <property type="entry name" value="Znf_C2H2_sf"/>
</dbReference>
<sequence length="459" mass="53165">MGGAGERSLARWFLLFSLHVGFHSVKTGILDKNIKEKRTEIKEDDVKSSAITVAVEENIRAERLENDVTNIVRKGTSKNDTKERRTIIKLTDMKSNVKTETLGKSIMEERTEIMQDNQQSSVSIEKSIQDKTPVNKQIHLKLPLLDQETIGKLLTLNESNRKRGLESNKLDLDISVIEGGTVVIGKDSNENQFQALQKATNKPLICNYCFRTFVYQTSLNNHIENIHSGKILLKSSILEKTRGRKGDVSEMFVCSECGKVYQYIKSFMKHIAVHYVDKLSVKLHLPENALPFKCQHCELRFRTITRLKEHLSIHFRMRLLPCHQCSNMFRSEALLKEHAKTHNGVSKLLCEVCGKVYADIYILRRHMKIHNGVKEYTCYECPRSFTQKIGLVRHQRIHSREKPFSCSKCGKAFTWKNTLKDHMMEHEGGKRLHCDICSESFTRLWRLNFHRRKHLESLK</sequence>
<feature type="chain" id="PRO_5042847033" description="C2H2-type domain-containing protein" evidence="8">
    <location>
        <begin position="28"/>
        <end position="459"/>
    </location>
</feature>
<dbReference type="EMBL" id="JAXCGZ010013472">
    <property type="protein sequence ID" value="KAK7072469.1"/>
    <property type="molecule type" value="Genomic_DNA"/>
</dbReference>
<dbReference type="FunFam" id="3.30.160.60:FF:001527">
    <property type="entry name" value="Zinc finger protein"/>
    <property type="match status" value="1"/>
</dbReference>
<keyword evidence="4 7" id="KW-0863">Zinc-finger</keyword>